<proteinExistence type="predicted"/>
<organism evidence="1 2">
    <name type="scientific">Rhodoglobus aureus</name>
    <dbReference type="NCBI Taxonomy" id="191497"/>
    <lineage>
        <taxon>Bacteria</taxon>
        <taxon>Bacillati</taxon>
        <taxon>Actinomycetota</taxon>
        <taxon>Actinomycetes</taxon>
        <taxon>Micrococcales</taxon>
        <taxon>Microbacteriaceae</taxon>
        <taxon>Rhodoglobus</taxon>
    </lineage>
</organism>
<sequence length="121" mass="13852">MTEFAISRIYESRRDAEGYRVLVDRLWPRGVRKADAALDEWCKDVAPSPELRTWWNHDPDSFDEFTSRYRAELDDNTQLPEIVARLSSHPHVTLLYGAKDPEVNHAVVLSEYLTAHAVAAG</sequence>
<evidence type="ECO:0000313" key="1">
    <source>
        <dbReference type="EMBL" id="GAA1216054.1"/>
    </source>
</evidence>
<keyword evidence="2" id="KW-1185">Reference proteome</keyword>
<dbReference type="PANTHER" id="PTHR36849">
    <property type="entry name" value="CYTOPLASMIC PROTEIN-RELATED"/>
    <property type="match status" value="1"/>
</dbReference>
<dbReference type="EMBL" id="BAAAKW010000027">
    <property type="protein sequence ID" value="GAA1216054.1"/>
    <property type="molecule type" value="Genomic_DNA"/>
</dbReference>
<gene>
    <name evidence="1" type="ORF">GCM10009655_14200</name>
</gene>
<comment type="caution">
    <text evidence="1">The sequence shown here is derived from an EMBL/GenBank/DDBJ whole genome shotgun (WGS) entry which is preliminary data.</text>
</comment>
<name>A0ABN1VPC7_9MICO</name>
<protein>
    <submittedName>
        <fullName evidence="1">DUF488 domain-containing protein</fullName>
    </submittedName>
</protein>
<dbReference type="RefSeq" id="WP_343924500.1">
    <property type="nucleotide sequence ID" value="NZ_BAAAKW010000027.1"/>
</dbReference>
<dbReference type="PANTHER" id="PTHR36849:SF1">
    <property type="entry name" value="CYTOPLASMIC PROTEIN"/>
    <property type="match status" value="1"/>
</dbReference>
<dbReference type="InterPro" id="IPR052552">
    <property type="entry name" value="YeaO-like"/>
</dbReference>
<accession>A0ABN1VPC7</accession>
<evidence type="ECO:0000313" key="2">
    <source>
        <dbReference type="Proteomes" id="UP001500943"/>
    </source>
</evidence>
<dbReference type="Pfam" id="PF22752">
    <property type="entry name" value="DUF488-N3i"/>
    <property type="match status" value="1"/>
</dbReference>
<reference evidence="1 2" key="1">
    <citation type="journal article" date="2019" name="Int. J. Syst. Evol. Microbiol.">
        <title>The Global Catalogue of Microorganisms (GCM) 10K type strain sequencing project: providing services to taxonomists for standard genome sequencing and annotation.</title>
        <authorList>
            <consortium name="The Broad Institute Genomics Platform"/>
            <consortium name="The Broad Institute Genome Sequencing Center for Infectious Disease"/>
            <person name="Wu L."/>
            <person name="Ma J."/>
        </authorList>
    </citation>
    <scope>NUCLEOTIDE SEQUENCE [LARGE SCALE GENOMIC DNA]</scope>
    <source>
        <strain evidence="1 2">JCM 12762</strain>
    </source>
</reference>
<dbReference type="Proteomes" id="UP001500943">
    <property type="component" value="Unassembled WGS sequence"/>
</dbReference>